<dbReference type="PROSITE" id="PS51078">
    <property type="entry name" value="ICLR_ED"/>
    <property type="match status" value="1"/>
</dbReference>
<feature type="domain" description="IclR-ED" evidence="7">
    <location>
        <begin position="75"/>
        <end position="258"/>
    </location>
</feature>
<evidence type="ECO:0000313" key="8">
    <source>
        <dbReference type="EMBL" id="SMP39902.1"/>
    </source>
</evidence>
<dbReference type="Pfam" id="PF01614">
    <property type="entry name" value="IclR_C"/>
    <property type="match status" value="1"/>
</dbReference>
<dbReference type="Gene3D" id="3.30.450.40">
    <property type="match status" value="1"/>
</dbReference>
<dbReference type="InterPro" id="IPR036388">
    <property type="entry name" value="WH-like_DNA-bd_sf"/>
</dbReference>
<comment type="function">
    <text evidence="4">May be an activator protein for the gylABX operon.</text>
</comment>
<dbReference type="FunFam" id="1.10.10.10:FF:000056">
    <property type="entry name" value="IclR family transcriptional regulator"/>
    <property type="match status" value="1"/>
</dbReference>
<sequence>MKTTETAGGSAVQSIDRTFHIIEVLAEKPDGLGLTELGKRVGLHKSTVHRLLLALIHHGYVEQDSGSSVYRLSLKMYEIGSKIIDDLALNEVARPLLSALKESVNEVVHLVIRDDIEIMYIDKVEADNKIRMHSRIGARSPLYCTSAGKAMMAFLPEQEIVSIWERSHIQKLTIYTITDLEKMREELNQVKNRGYAIDNEENELGIRCVGAPIFNYRDEVIGAISISGPTLRVTPERVAAFGEAVMATGRLISQKIGHRVK</sequence>
<evidence type="ECO:0000313" key="9">
    <source>
        <dbReference type="Proteomes" id="UP001158066"/>
    </source>
</evidence>
<evidence type="ECO:0000256" key="5">
    <source>
        <dbReference type="ARBA" id="ARBA00070406"/>
    </source>
</evidence>
<dbReference type="InterPro" id="IPR050707">
    <property type="entry name" value="HTH_MetabolicPath_Reg"/>
</dbReference>
<keyword evidence="1" id="KW-0805">Transcription regulation</keyword>
<dbReference type="EMBL" id="FXUF01000001">
    <property type="protein sequence ID" value="SMP39902.1"/>
    <property type="molecule type" value="Genomic_DNA"/>
</dbReference>
<dbReference type="InterPro" id="IPR036390">
    <property type="entry name" value="WH_DNA-bd_sf"/>
</dbReference>
<feature type="domain" description="HTH iclR-type" evidence="6">
    <location>
        <begin position="12"/>
        <end position="74"/>
    </location>
</feature>
<dbReference type="InterPro" id="IPR014757">
    <property type="entry name" value="Tscrpt_reg_IclR_C"/>
</dbReference>
<dbReference type="GO" id="GO:0003677">
    <property type="term" value="F:DNA binding"/>
    <property type="evidence" value="ECO:0007669"/>
    <property type="project" value="UniProtKB-KW"/>
</dbReference>
<evidence type="ECO:0000256" key="1">
    <source>
        <dbReference type="ARBA" id="ARBA00023015"/>
    </source>
</evidence>
<keyword evidence="3" id="KW-0804">Transcription</keyword>
<name>A0AA46AHK6_9CLOT</name>
<dbReference type="SMART" id="SM00346">
    <property type="entry name" value="HTH_ICLR"/>
    <property type="match status" value="1"/>
</dbReference>
<dbReference type="PANTHER" id="PTHR30136">
    <property type="entry name" value="HELIX-TURN-HELIX TRANSCRIPTIONAL REGULATOR, ICLR FAMILY"/>
    <property type="match status" value="1"/>
</dbReference>
<dbReference type="PROSITE" id="PS51077">
    <property type="entry name" value="HTH_ICLR"/>
    <property type="match status" value="1"/>
</dbReference>
<protein>
    <recommendedName>
        <fullName evidence="5">Glycerol operon regulatory protein</fullName>
    </recommendedName>
</protein>
<organism evidence="8 9">
    <name type="scientific">Anoxynatronum buryatiense</name>
    <dbReference type="NCBI Taxonomy" id="489973"/>
    <lineage>
        <taxon>Bacteria</taxon>
        <taxon>Bacillati</taxon>
        <taxon>Bacillota</taxon>
        <taxon>Clostridia</taxon>
        <taxon>Eubacteriales</taxon>
        <taxon>Clostridiaceae</taxon>
        <taxon>Anoxynatronum</taxon>
    </lineage>
</organism>
<keyword evidence="9" id="KW-1185">Reference proteome</keyword>
<dbReference type="PANTHER" id="PTHR30136:SF24">
    <property type="entry name" value="HTH-TYPE TRANSCRIPTIONAL REPRESSOR ALLR"/>
    <property type="match status" value="1"/>
</dbReference>
<dbReference type="GO" id="GO:0003700">
    <property type="term" value="F:DNA-binding transcription factor activity"/>
    <property type="evidence" value="ECO:0007669"/>
    <property type="project" value="TreeGrafter"/>
</dbReference>
<accession>A0AA46AHK6</accession>
<dbReference type="InterPro" id="IPR029016">
    <property type="entry name" value="GAF-like_dom_sf"/>
</dbReference>
<keyword evidence="2" id="KW-0238">DNA-binding</keyword>
<dbReference type="Pfam" id="PF09339">
    <property type="entry name" value="HTH_IclR"/>
    <property type="match status" value="1"/>
</dbReference>
<dbReference type="Proteomes" id="UP001158066">
    <property type="component" value="Unassembled WGS sequence"/>
</dbReference>
<dbReference type="GO" id="GO:0045892">
    <property type="term" value="P:negative regulation of DNA-templated transcription"/>
    <property type="evidence" value="ECO:0007669"/>
    <property type="project" value="TreeGrafter"/>
</dbReference>
<dbReference type="RefSeq" id="WP_283407651.1">
    <property type="nucleotide sequence ID" value="NZ_FXUF01000001.1"/>
</dbReference>
<dbReference type="SUPFAM" id="SSF46785">
    <property type="entry name" value="Winged helix' DNA-binding domain"/>
    <property type="match status" value="1"/>
</dbReference>
<evidence type="ECO:0000259" key="6">
    <source>
        <dbReference type="PROSITE" id="PS51077"/>
    </source>
</evidence>
<dbReference type="AlphaFoldDB" id="A0AA46AHK6"/>
<reference evidence="8" key="1">
    <citation type="submission" date="2017-05" db="EMBL/GenBank/DDBJ databases">
        <authorList>
            <person name="Varghese N."/>
            <person name="Submissions S."/>
        </authorList>
    </citation>
    <scope>NUCLEOTIDE SEQUENCE</scope>
    <source>
        <strain evidence="8">Su22</strain>
    </source>
</reference>
<dbReference type="SUPFAM" id="SSF55781">
    <property type="entry name" value="GAF domain-like"/>
    <property type="match status" value="1"/>
</dbReference>
<evidence type="ECO:0000256" key="4">
    <source>
        <dbReference type="ARBA" id="ARBA00058938"/>
    </source>
</evidence>
<dbReference type="InterPro" id="IPR005471">
    <property type="entry name" value="Tscrpt_reg_IclR_N"/>
</dbReference>
<proteinExistence type="predicted"/>
<evidence type="ECO:0000259" key="7">
    <source>
        <dbReference type="PROSITE" id="PS51078"/>
    </source>
</evidence>
<comment type="caution">
    <text evidence="8">The sequence shown here is derived from an EMBL/GenBank/DDBJ whole genome shotgun (WGS) entry which is preliminary data.</text>
</comment>
<dbReference type="Gene3D" id="1.10.10.10">
    <property type="entry name" value="Winged helix-like DNA-binding domain superfamily/Winged helix DNA-binding domain"/>
    <property type="match status" value="1"/>
</dbReference>
<evidence type="ECO:0000256" key="2">
    <source>
        <dbReference type="ARBA" id="ARBA00023125"/>
    </source>
</evidence>
<evidence type="ECO:0000256" key="3">
    <source>
        <dbReference type="ARBA" id="ARBA00023163"/>
    </source>
</evidence>
<gene>
    <name evidence="8" type="ORF">SAMN06296020_101296</name>
</gene>